<dbReference type="Pfam" id="PF14399">
    <property type="entry name" value="BtrH_N"/>
    <property type="match status" value="1"/>
</dbReference>
<evidence type="ECO:0000313" key="4">
    <source>
        <dbReference type="Proteomes" id="UP000093432"/>
    </source>
</evidence>
<evidence type="ECO:0000259" key="2">
    <source>
        <dbReference type="Pfam" id="PF16169"/>
    </source>
</evidence>
<dbReference type="InterPro" id="IPR032369">
    <property type="entry name" value="DUF4872"/>
</dbReference>
<dbReference type="RefSeq" id="WP_065397701.1">
    <property type="nucleotide sequence ID" value="NZ_MAYG01000001.1"/>
</dbReference>
<dbReference type="EMBL" id="MAYG01000001">
    <property type="protein sequence ID" value="OCA73702.1"/>
    <property type="molecule type" value="Genomic_DNA"/>
</dbReference>
<name>A0A1B8ZQ21_9FLAO</name>
<organism evidence="3 4">
    <name type="scientific">Chryseobacterium arthrosphaerae</name>
    <dbReference type="NCBI Taxonomy" id="651561"/>
    <lineage>
        <taxon>Bacteria</taxon>
        <taxon>Pseudomonadati</taxon>
        <taxon>Bacteroidota</taxon>
        <taxon>Flavobacteriia</taxon>
        <taxon>Flavobacteriales</taxon>
        <taxon>Weeksellaceae</taxon>
        <taxon>Chryseobacterium group</taxon>
        <taxon>Chryseobacterium</taxon>
    </lineage>
</organism>
<reference evidence="4" key="1">
    <citation type="submission" date="2016-07" db="EMBL/GenBank/DDBJ databases">
        <authorList>
            <person name="Florea S."/>
            <person name="Webb J.S."/>
            <person name="Jaromczyk J."/>
            <person name="Schardl C.L."/>
        </authorList>
    </citation>
    <scope>NUCLEOTIDE SEQUENCE [LARGE SCALE GENOMIC DNA]</scope>
    <source>
        <strain evidence="4">CC-VM-7</strain>
    </source>
</reference>
<dbReference type="Pfam" id="PF16169">
    <property type="entry name" value="DUF4872"/>
    <property type="match status" value="1"/>
</dbReference>
<dbReference type="InterPro" id="IPR026935">
    <property type="entry name" value="BtrH_N"/>
</dbReference>
<comment type="caution">
    <text evidence="3">The sequence shown here is derived from an EMBL/GenBank/DDBJ whole genome shotgun (WGS) entry which is preliminary data.</text>
</comment>
<accession>A0A1B8ZQ21</accession>
<gene>
    <name evidence="3" type="ORF">BBI00_04800</name>
</gene>
<sequence>MKIENLKPFNGQHCETTATGTLLQQIGIELSEPMLFGLGEGLGFIYWNMKTMDSPFIGGRIKTDLLTRNIARNLHLELTVKETSSSQKAWTEVKKLLDNGQTVGLKLDCYHLEYFSNPFHFAGHYAAIYGYDHQNAFLVDTIQQGGLVHTSLESLALARAEKGPMASKNLYYTLQKTDRETDLKEIIPIAIRNNATEYLNPPITNISYKGIVKTGNEIVKWFHASKDIEGEFKLTAMMMEKAGTGGALFRNLYRDFLKESNELLQLDLLKTGYEAFKETAELWTSVAKLFEKVSETKELRYIRQASDLLKTISEKERRTMELLATL</sequence>
<feature type="domain" description="Butirosin biosynthesis protein H N-terminal" evidence="1">
    <location>
        <begin position="13"/>
        <end position="141"/>
    </location>
</feature>
<evidence type="ECO:0000259" key="1">
    <source>
        <dbReference type="Pfam" id="PF14399"/>
    </source>
</evidence>
<dbReference type="AlphaFoldDB" id="A0A1B8ZQ21"/>
<dbReference type="OrthoDB" id="4075615at2"/>
<dbReference type="Proteomes" id="UP000093432">
    <property type="component" value="Unassembled WGS sequence"/>
</dbReference>
<feature type="domain" description="DUF4872" evidence="2">
    <location>
        <begin position="153"/>
        <end position="323"/>
    </location>
</feature>
<proteinExistence type="predicted"/>
<evidence type="ECO:0000313" key="3">
    <source>
        <dbReference type="EMBL" id="OCA73702.1"/>
    </source>
</evidence>
<dbReference type="STRING" id="651561.BBI00_04800"/>
<protein>
    <submittedName>
        <fullName evidence="3">Lantibiotic ABC transporter</fullName>
    </submittedName>
</protein>